<sequence>MIDRMTHAPQTAQVMGLVALELAGGAPPRRAALDQDAAGALAERIARDLVGLVPQITTLELTLAAAHFDPAEALRPGWPLHRRLDELRQRAPGRDQGPRVIAFGAAADGAVPRPFQADPELVGGALRVLPFLLSGAPGDVDAVGQALEAVLIERGMAGADTALQLQDGLGARVEHVRFMTLHDLAAMMALQYQHQHLGGLWPLIETALLAPEDTQWLDAPPEPLLRYADGEVRMALLDPAAWRKRNAPATDDPQRLARGYEHYLMRQRQLAAVLEAHGIPVTHAHCPDDQDLCAHLNT</sequence>
<evidence type="ECO:0000313" key="1">
    <source>
        <dbReference type="EMBL" id="AER55070.1"/>
    </source>
</evidence>
<dbReference type="HOGENOM" id="CLU_939942_0_0_6"/>
<proteinExistence type="predicted"/>
<organism evidence="1 2">
    <name type="scientific">Pseudoxanthomonas spadix (strain BD-a59)</name>
    <dbReference type="NCBI Taxonomy" id="1045855"/>
    <lineage>
        <taxon>Bacteria</taxon>
        <taxon>Pseudomonadati</taxon>
        <taxon>Pseudomonadota</taxon>
        <taxon>Gammaproteobacteria</taxon>
        <taxon>Lysobacterales</taxon>
        <taxon>Lysobacteraceae</taxon>
        <taxon>Pseudoxanthomonas</taxon>
    </lineage>
</organism>
<reference evidence="1 2" key="1">
    <citation type="journal article" date="2012" name="J. Bacteriol.">
        <title>Complete Genome Sequence of the BTEX-Degrading Bacterium Pseudoxanthomonas spadix BD-a59.</title>
        <authorList>
            <person name="Lee S.H."/>
            <person name="Jin H.M."/>
            <person name="Lee H.J."/>
            <person name="Kim J.M."/>
            <person name="Jeon C.O."/>
        </authorList>
    </citation>
    <scope>NUCLEOTIDE SEQUENCE [LARGE SCALE GENOMIC DNA]</scope>
    <source>
        <strain evidence="1 2">BD-a59</strain>
    </source>
</reference>
<dbReference type="AlphaFoldDB" id="G7UUZ1"/>
<dbReference type="eggNOG" id="ENOG50307DX">
    <property type="taxonomic scope" value="Bacteria"/>
</dbReference>
<keyword evidence="2" id="KW-1185">Reference proteome</keyword>
<dbReference type="Proteomes" id="UP000005870">
    <property type="component" value="Chromosome"/>
</dbReference>
<evidence type="ECO:0000313" key="2">
    <source>
        <dbReference type="Proteomes" id="UP000005870"/>
    </source>
</evidence>
<name>G7UUZ1_PSEUP</name>
<dbReference type="EMBL" id="CP003093">
    <property type="protein sequence ID" value="AER55070.1"/>
    <property type="molecule type" value="Genomic_DNA"/>
</dbReference>
<accession>G7UUZ1</accession>
<dbReference type="KEGG" id="psd:DSC_02085"/>
<gene>
    <name evidence="1" type="ordered locus">DSC_02085</name>
</gene>
<protein>
    <submittedName>
        <fullName evidence="1">Uncharacterized protein</fullName>
    </submittedName>
</protein>